<sequence>MVKATAFASLLAASTVAAHPGVGEEHIKHEMALRNVAHAHASRALSNCQNSAEARALQQRSAVRRANKAIEMRQTRGLASKPYAQHHKKRDMEELLKYVAISHNQSAAVNYTLETPETVIFGTNNTCALVPETTIGPYYVTGEFIRSNITEGQAGVPLHMEMQFVDINTCLPVSQLAADVWHCNSTGTYSGVEAEDTLDETFLRGVQISDEDGVAAFDSLFPGHYADRVTHFHLVAQANVTTLPNGTYIGGTTKHIGQLYFDDALVKEVETTYPYTTNTVAYTTPTEDGWMLEEATTDYDPFVDYVQLTDDISDGVLAWITVGINSTANYDDEYEPASHYYAGGGVTVEDAGEGTGPSNPCAVGPTEPTCTITLTDETLPAKVKY</sequence>
<evidence type="ECO:0000256" key="1">
    <source>
        <dbReference type="SAM" id="SignalP"/>
    </source>
</evidence>
<feature type="chain" id="PRO_5040842778" description="Intradiol ring-cleavage dioxygenases domain-containing protein" evidence="1">
    <location>
        <begin position="19"/>
        <end position="385"/>
    </location>
</feature>
<dbReference type="Pfam" id="PF00775">
    <property type="entry name" value="Dioxygenase_C"/>
    <property type="match status" value="1"/>
</dbReference>
<reference evidence="3" key="1">
    <citation type="submission" date="2022-10" db="EMBL/GenBank/DDBJ databases">
        <title>Tapping the CABI collections for fungal endophytes: first genome assemblies for Collariella, Neodidymelliopsis, Ascochyta clinopodiicola, Didymella pomorum, Didymosphaeria variabile, Neocosmospora piperis and Neocucurbitaria cava.</title>
        <authorList>
            <person name="Hill R."/>
        </authorList>
    </citation>
    <scope>NUCLEOTIDE SEQUENCE</scope>
    <source>
        <strain evidence="3">IMI 355082</strain>
    </source>
</reference>
<dbReference type="EMBL" id="JAPEVB010000001">
    <property type="protein sequence ID" value="KAJ4395857.1"/>
    <property type="molecule type" value="Genomic_DNA"/>
</dbReference>
<keyword evidence="1" id="KW-0732">Signal</keyword>
<dbReference type="PANTHER" id="PTHR34315:SF2">
    <property type="entry name" value="ANCHORED DIOXYGENASE, PUTATIVE (AFU_ORTHOLOGUE AFUA_3G01800)-RELATED"/>
    <property type="match status" value="1"/>
</dbReference>
<keyword evidence="4" id="KW-1185">Reference proteome</keyword>
<accession>A0A9W8YZ48</accession>
<dbReference type="CDD" id="cd03457">
    <property type="entry name" value="intradiol_dioxygenase_like"/>
    <property type="match status" value="1"/>
</dbReference>
<proteinExistence type="predicted"/>
<dbReference type="InterPro" id="IPR015889">
    <property type="entry name" value="Intradiol_dOase_core"/>
</dbReference>
<evidence type="ECO:0000313" key="3">
    <source>
        <dbReference type="EMBL" id="KAJ4395857.1"/>
    </source>
</evidence>
<dbReference type="OrthoDB" id="121380at2759"/>
<dbReference type="Gene3D" id="2.60.130.10">
    <property type="entry name" value="Aromatic compound dioxygenase"/>
    <property type="match status" value="1"/>
</dbReference>
<evidence type="ECO:0000259" key="2">
    <source>
        <dbReference type="Pfam" id="PF00775"/>
    </source>
</evidence>
<protein>
    <recommendedName>
        <fullName evidence="2">Intradiol ring-cleavage dioxygenases domain-containing protein</fullName>
    </recommendedName>
</protein>
<dbReference type="SUPFAM" id="SSF49482">
    <property type="entry name" value="Aromatic compound dioxygenase"/>
    <property type="match status" value="1"/>
</dbReference>
<organism evidence="3 4">
    <name type="scientific">Gnomoniopsis smithogilvyi</name>
    <dbReference type="NCBI Taxonomy" id="1191159"/>
    <lineage>
        <taxon>Eukaryota</taxon>
        <taxon>Fungi</taxon>
        <taxon>Dikarya</taxon>
        <taxon>Ascomycota</taxon>
        <taxon>Pezizomycotina</taxon>
        <taxon>Sordariomycetes</taxon>
        <taxon>Sordariomycetidae</taxon>
        <taxon>Diaporthales</taxon>
        <taxon>Gnomoniaceae</taxon>
        <taxon>Gnomoniopsis</taxon>
    </lineage>
</organism>
<name>A0A9W8YZ48_9PEZI</name>
<dbReference type="GO" id="GO:0016702">
    <property type="term" value="F:oxidoreductase activity, acting on single donors with incorporation of molecular oxygen, incorporation of two atoms of oxygen"/>
    <property type="evidence" value="ECO:0007669"/>
    <property type="project" value="InterPro"/>
</dbReference>
<evidence type="ECO:0000313" key="4">
    <source>
        <dbReference type="Proteomes" id="UP001140453"/>
    </source>
</evidence>
<feature type="domain" description="Intradiol ring-cleavage dioxygenases" evidence="2">
    <location>
        <begin position="151"/>
        <end position="228"/>
    </location>
</feature>
<dbReference type="GO" id="GO:0008199">
    <property type="term" value="F:ferric iron binding"/>
    <property type="evidence" value="ECO:0007669"/>
    <property type="project" value="InterPro"/>
</dbReference>
<dbReference type="InterPro" id="IPR000627">
    <property type="entry name" value="Intradiol_dOase_C"/>
</dbReference>
<dbReference type="PANTHER" id="PTHR34315">
    <property type="match status" value="1"/>
</dbReference>
<comment type="caution">
    <text evidence="3">The sequence shown here is derived from an EMBL/GenBank/DDBJ whole genome shotgun (WGS) entry which is preliminary data.</text>
</comment>
<dbReference type="Proteomes" id="UP001140453">
    <property type="component" value="Unassembled WGS sequence"/>
</dbReference>
<dbReference type="AlphaFoldDB" id="A0A9W8YZ48"/>
<feature type="signal peptide" evidence="1">
    <location>
        <begin position="1"/>
        <end position="18"/>
    </location>
</feature>
<gene>
    <name evidence="3" type="ORF">N0V93_000071</name>
</gene>